<proteinExistence type="predicted"/>
<dbReference type="Proteomes" id="UP000836387">
    <property type="component" value="Unassembled WGS sequence"/>
</dbReference>
<evidence type="ECO:0000313" key="1">
    <source>
        <dbReference type="EMBL" id="CAG9953432.1"/>
    </source>
</evidence>
<evidence type="ECO:0000313" key="2">
    <source>
        <dbReference type="Proteomes" id="UP000836387"/>
    </source>
</evidence>
<protein>
    <submittedName>
        <fullName evidence="1">Uncharacterized protein</fullName>
    </submittedName>
</protein>
<gene>
    <name evidence="1" type="ORF">CRV2_00018933</name>
</gene>
<sequence length="174" mass="19240">MSRVTPRRFKQEYSFKGVTKAPDAYASEVMAGLRRAYVSAAISAPFVRIAQFGDIIERGKGTEWRIDYTQRDYTLTVLQDVQTGGGIRMIKTPVGKIPDGVEPRVRVVRFQIDVVVVETLSRDTASLASMAESDESVDTERMVAVFDEFVKHIPVTTETTLSSTEAMSASNPAI</sequence>
<accession>A0ACA9UKX3</accession>
<comment type="caution">
    <text evidence="1">The sequence shown here is derived from an EMBL/GenBank/DDBJ whole genome shotgun (WGS) entry which is preliminary data.</text>
</comment>
<reference evidence="1" key="1">
    <citation type="submission" date="2020-04" db="EMBL/GenBank/DDBJ databases">
        <authorList>
            <person name="Broberg M."/>
        </authorList>
    </citation>
    <scope>NUCLEOTIDE SEQUENCE</scope>
</reference>
<name>A0ACA9UKX3_BIOOC</name>
<organism evidence="1 2">
    <name type="scientific">Clonostachys rosea f. rosea IK726</name>
    <dbReference type="NCBI Taxonomy" id="1349383"/>
    <lineage>
        <taxon>Eukaryota</taxon>
        <taxon>Fungi</taxon>
        <taxon>Dikarya</taxon>
        <taxon>Ascomycota</taxon>
        <taxon>Pezizomycotina</taxon>
        <taxon>Sordariomycetes</taxon>
        <taxon>Hypocreomycetidae</taxon>
        <taxon>Hypocreales</taxon>
        <taxon>Bionectriaceae</taxon>
        <taxon>Clonostachys</taxon>
    </lineage>
</organism>
<keyword evidence="2" id="KW-1185">Reference proteome</keyword>
<dbReference type="EMBL" id="CADEHS020000526">
    <property type="protein sequence ID" value="CAG9953432.1"/>
    <property type="molecule type" value="Genomic_DNA"/>
</dbReference>
<reference evidence="1" key="2">
    <citation type="submission" date="2021-10" db="EMBL/GenBank/DDBJ databases">
        <authorList>
            <person name="Piombo E."/>
        </authorList>
    </citation>
    <scope>NUCLEOTIDE SEQUENCE</scope>
</reference>